<evidence type="ECO:0000313" key="3">
    <source>
        <dbReference type="Proteomes" id="UP000002066"/>
    </source>
</evidence>
<dbReference type="KEGG" id="sfa:Sfla_6202"/>
<feature type="compositionally biased region" description="Low complexity" evidence="1">
    <location>
        <begin position="1"/>
        <end position="13"/>
    </location>
</feature>
<gene>
    <name evidence="2" type="ordered locus">Sfla_6202</name>
</gene>
<reference evidence="2 3" key="1">
    <citation type="submission" date="2011-01" db="EMBL/GenBank/DDBJ databases">
        <title>Complete sequence of chromosome of Streptomyces flavogriseus ATCC 33331.</title>
        <authorList>
            <consortium name="US DOE Joint Genome Institute"/>
            <person name="Lucas S."/>
            <person name="Copeland A."/>
            <person name="Lapidus A."/>
            <person name="Cheng J.-F."/>
            <person name="Goodwin L."/>
            <person name="Pitluck S."/>
            <person name="Davenport K."/>
            <person name="Detter J.C."/>
            <person name="Han C."/>
            <person name="Tapia R."/>
            <person name="Land M."/>
            <person name="Hauser L."/>
            <person name="Kyrpides N."/>
            <person name="Ivanova N."/>
            <person name="Ovchinnikova G."/>
            <person name="Pagani I."/>
            <person name="Brumm P."/>
            <person name="Mead D."/>
            <person name="Woyke T."/>
        </authorList>
    </citation>
    <scope>NUCLEOTIDE SEQUENCE [LARGE SCALE GENOMIC DNA]</scope>
    <source>
        <strain evidence="3">ATCC 33331 / IAF-45CD</strain>
    </source>
</reference>
<protein>
    <submittedName>
        <fullName evidence="2">HlyD family secretion protein</fullName>
    </submittedName>
</protein>
<evidence type="ECO:0000313" key="2">
    <source>
        <dbReference type="EMBL" id="ADW07582.1"/>
    </source>
</evidence>
<accession>A0A8D3WMQ1</accession>
<proteinExistence type="predicted"/>
<dbReference type="EMBL" id="CP002475">
    <property type="protein sequence ID" value="ADW07582.1"/>
    <property type="molecule type" value="Genomic_DNA"/>
</dbReference>
<feature type="region of interest" description="Disordered" evidence="1">
    <location>
        <begin position="148"/>
        <end position="245"/>
    </location>
</feature>
<organism evidence="2 3">
    <name type="scientific">Streptomyces pratensis (strain ATCC 33331 / IAF-45CD)</name>
    <dbReference type="NCBI Taxonomy" id="591167"/>
    <lineage>
        <taxon>Bacteria</taxon>
        <taxon>Bacillati</taxon>
        <taxon>Actinomycetota</taxon>
        <taxon>Actinomycetes</taxon>
        <taxon>Kitasatosporales</taxon>
        <taxon>Streptomycetaceae</taxon>
        <taxon>Streptomyces</taxon>
    </lineage>
</organism>
<feature type="region of interest" description="Disordered" evidence="1">
    <location>
        <begin position="1"/>
        <end position="80"/>
    </location>
</feature>
<name>A0A8D3WMQ1_STRFA</name>
<dbReference type="Proteomes" id="UP000002066">
    <property type="component" value="Chromosome"/>
</dbReference>
<evidence type="ECO:0000256" key="1">
    <source>
        <dbReference type="SAM" id="MobiDB-lite"/>
    </source>
</evidence>
<sequence>MSRSRVVPLRLPVGGRGPGTQRESPCEGPRPVAGRAPGDGEPGVRGAREWSVEWSAPTGIPRHPAQRPVPQEPGRPSCGAASALRLRGSACAGQGRAGGYRGERRACVEAPSAAAGASRSYPRRRGVQPVPAFFLPWRSLVSAATSLSPAAGVSHGRSGRPPAARKWPVHAQPWRKSAPVHAESSAGMARPSFLRRILTARPARSRGARHFGEQPVRQAHHRPQGDRRRPGSRGQRPCGRPVRQG</sequence>
<dbReference type="AlphaFoldDB" id="A0A8D3WMQ1"/>